<organism evidence="7">
    <name type="scientific">Ornithinibacillus sp. 4-3</name>
    <dbReference type="NCBI Taxonomy" id="3231488"/>
    <lineage>
        <taxon>Bacteria</taxon>
        <taxon>Bacillati</taxon>
        <taxon>Bacillota</taxon>
        <taxon>Bacilli</taxon>
        <taxon>Bacillales</taxon>
        <taxon>Bacillaceae</taxon>
        <taxon>Ornithinibacillus</taxon>
    </lineage>
</organism>
<keyword evidence="3 5" id="KW-0732">Signal</keyword>
<dbReference type="PANTHER" id="PTHR30290:SF38">
    <property type="entry name" value="D,D-DIPEPTIDE-BINDING PERIPLASMIC PROTEIN DDPA-RELATED"/>
    <property type="match status" value="1"/>
</dbReference>
<evidence type="ECO:0000256" key="1">
    <source>
        <dbReference type="ARBA" id="ARBA00004193"/>
    </source>
</evidence>
<dbReference type="InterPro" id="IPR000914">
    <property type="entry name" value="SBP_5_dom"/>
</dbReference>
<sequence>MKLKLISILFLIFTFGLVMAACSSEQQDSSDTDDTASPDNEVENNEQSSGGELNIAVAAQPPTLDTHLTTATVALDVTRNIFETLVTMNENYESVPMLAESIDVSDDGKTYTFKLREGVKFHNDKEMTSEDVVASMNRWLEQSSRAKMLLSGATFEEVDPYTVQLNLQERASDTLDVMAGQGQFAAIMPKEIIESATSEGVTETIGTGPFKFEEWKQDQYIHLSKFEDYKASEEETSGYAGKKEALVDDLYYHIVSDTSTRIAGIQTGEYDIAEQMSPDNYEQLLDTPNVETYTYLSGTNSMFFNKKEGIMVDQTIRQAVNAALDMDQIMLASFAHEDLYDIHSSYNNPEQAYFVSENGQDSYNQGDAEKAKQLLEEAGYNGEEVTMMATRDYDHHYSAAVVVQEKLEQAGMNVNLEIYDWPTLNENMTDPDKWDIFFTSTGYVTTPSQLLALNTDFAGWPDDPTMIELLSSIRAAESQEKADEIWDELQGYLLDEYVPIVSFGHYRSIIATSDKLEGFNVFRGTIPWNTSVKE</sequence>
<feature type="compositionally biased region" description="Acidic residues" evidence="4">
    <location>
        <begin position="28"/>
        <end position="44"/>
    </location>
</feature>
<dbReference type="GO" id="GO:0042597">
    <property type="term" value="C:periplasmic space"/>
    <property type="evidence" value="ECO:0007669"/>
    <property type="project" value="UniProtKB-ARBA"/>
</dbReference>
<dbReference type="GO" id="GO:1904680">
    <property type="term" value="F:peptide transmembrane transporter activity"/>
    <property type="evidence" value="ECO:0007669"/>
    <property type="project" value="TreeGrafter"/>
</dbReference>
<reference evidence="7" key="1">
    <citation type="submission" date="2024-07" db="EMBL/GenBank/DDBJ databases">
        <title>Halotolerant mesophilic bacterium Ornithinibacillus sp. 4-3, sp. nov., isolated from soil.</title>
        <authorList>
            <person name="Sidarenka A.V."/>
            <person name="Guliayeva D.E."/>
            <person name="Leanovich S.I."/>
            <person name="Hileuskaya K.S."/>
            <person name="Akhremchuk A.E."/>
            <person name="Sikolenko M.A."/>
            <person name="Valentovich L.N."/>
        </authorList>
    </citation>
    <scope>NUCLEOTIDE SEQUENCE</scope>
    <source>
        <strain evidence="7">4-3</strain>
    </source>
</reference>
<dbReference type="RefSeq" id="WP_368654647.1">
    <property type="nucleotide sequence ID" value="NZ_CP162599.1"/>
</dbReference>
<feature type="domain" description="Solute-binding protein family 5" evidence="6">
    <location>
        <begin position="95"/>
        <end position="447"/>
    </location>
</feature>
<evidence type="ECO:0000256" key="2">
    <source>
        <dbReference type="ARBA" id="ARBA00005695"/>
    </source>
</evidence>
<evidence type="ECO:0000256" key="4">
    <source>
        <dbReference type="SAM" id="MobiDB-lite"/>
    </source>
</evidence>
<dbReference type="GO" id="GO:0015833">
    <property type="term" value="P:peptide transport"/>
    <property type="evidence" value="ECO:0007669"/>
    <property type="project" value="TreeGrafter"/>
</dbReference>
<dbReference type="CDD" id="cd08502">
    <property type="entry name" value="PBP2_NikA_DppA_OppA_like_16"/>
    <property type="match status" value="1"/>
</dbReference>
<feature type="signal peptide" evidence="5">
    <location>
        <begin position="1"/>
        <end position="20"/>
    </location>
</feature>
<name>A0AB39HP38_9BACI</name>
<evidence type="ECO:0000256" key="5">
    <source>
        <dbReference type="SAM" id="SignalP"/>
    </source>
</evidence>
<proteinExistence type="inferred from homology"/>
<dbReference type="Pfam" id="PF00496">
    <property type="entry name" value="SBP_bac_5"/>
    <property type="match status" value="1"/>
</dbReference>
<dbReference type="Gene3D" id="3.10.105.10">
    <property type="entry name" value="Dipeptide-binding Protein, Domain 3"/>
    <property type="match status" value="1"/>
</dbReference>
<dbReference type="InterPro" id="IPR039424">
    <property type="entry name" value="SBP_5"/>
</dbReference>
<dbReference type="GO" id="GO:0043190">
    <property type="term" value="C:ATP-binding cassette (ABC) transporter complex"/>
    <property type="evidence" value="ECO:0007669"/>
    <property type="project" value="InterPro"/>
</dbReference>
<dbReference type="PROSITE" id="PS51257">
    <property type="entry name" value="PROKAR_LIPOPROTEIN"/>
    <property type="match status" value="1"/>
</dbReference>
<feature type="chain" id="PRO_5044332579" evidence="5">
    <location>
        <begin position="21"/>
        <end position="534"/>
    </location>
</feature>
<feature type="region of interest" description="Disordered" evidence="4">
    <location>
        <begin position="26"/>
        <end position="52"/>
    </location>
</feature>
<dbReference type="Gene3D" id="3.90.76.10">
    <property type="entry name" value="Dipeptide-binding Protein, Domain 1"/>
    <property type="match status" value="1"/>
</dbReference>
<comment type="subcellular location">
    <subcellularLocation>
        <location evidence="1">Cell membrane</location>
        <topology evidence="1">Lipid-anchor</topology>
    </subcellularLocation>
</comment>
<protein>
    <submittedName>
        <fullName evidence="7">ABC transporter substrate-binding protein</fullName>
    </submittedName>
</protein>
<evidence type="ECO:0000256" key="3">
    <source>
        <dbReference type="ARBA" id="ARBA00022729"/>
    </source>
</evidence>
<dbReference type="AlphaFoldDB" id="A0AB39HP38"/>
<dbReference type="InterPro" id="IPR023765">
    <property type="entry name" value="SBP_5_CS"/>
</dbReference>
<dbReference type="InterPro" id="IPR030678">
    <property type="entry name" value="Peptide/Ni-bd"/>
</dbReference>
<dbReference type="EMBL" id="CP162599">
    <property type="protein sequence ID" value="XDK33969.1"/>
    <property type="molecule type" value="Genomic_DNA"/>
</dbReference>
<comment type="similarity">
    <text evidence="2">Belongs to the bacterial solute-binding protein 5 family.</text>
</comment>
<accession>A0AB39HP38</accession>
<dbReference type="PANTHER" id="PTHR30290">
    <property type="entry name" value="PERIPLASMIC BINDING COMPONENT OF ABC TRANSPORTER"/>
    <property type="match status" value="1"/>
</dbReference>
<evidence type="ECO:0000259" key="6">
    <source>
        <dbReference type="Pfam" id="PF00496"/>
    </source>
</evidence>
<evidence type="ECO:0000313" key="7">
    <source>
        <dbReference type="EMBL" id="XDK33969.1"/>
    </source>
</evidence>
<dbReference type="PROSITE" id="PS01040">
    <property type="entry name" value="SBP_BACTERIAL_5"/>
    <property type="match status" value="1"/>
</dbReference>
<gene>
    <name evidence="7" type="ORF">AB4Y30_06355</name>
</gene>
<dbReference type="SUPFAM" id="SSF53850">
    <property type="entry name" value="Periplasmic binding protein-like II"/>
    <property type="match status" value="1"/>
</dbReference>
<dbReference type="PIRSF" id="PIRSF002741">
    <property type="entry name" value="MppA"/>
    <property type="match status" value="1"/>
</dbReference>
<dbReference type="Gene3D" id="3.40.190.10">
    <property type="entry name" value="Periplasmic binding protein-like II"/>
    <property type="match status" value="1"/>
</dbReference>